<proteinExistence type="predicted"/>
<evidence type="ECO:0000313" key="4">
    <source>
        <dbReference type="Proteomes" id="UP001206983"/>
    </source>
</evidence>
<sequence length="440" mass="50746">MKILEVIHGYPPLYNAGSEIYTQTISRGFIEKGHDVAVFTREENPYKKDFDIRVGHDQVEPLIRLYFVNHARSRDRYRNEKMDAAFAQVVDIEKPDIVHIGHLNHLSTGIPEIAGKRSIPVVFTLHDFWLACPRGQFLQMCLGEEETWRLCPGQDNKRCAVHCMSRIWGGVPANEDEDIKQWTRWIEQRMEQIQRQINFIDLFIAPSQHIMQRMIDELNIDKKKIIFEPYGFDLGRLENRVRTKETDFCFGYIGRIAPAKGVDLLIKAFGKTKGNAQLRIWGRETADVKYLKMMVEDLPDNRKEKVQWMPEYRNEEIVISVFNNVDAIVVPSIWDENSPLVIQEAQQAKVPVITANHAGMSELVKHEINGLLFKHRDVEDLALKLQSAIDKSEELVEMGNSGYINSQDGTIHSIEKHINILNDLFANLVKTRSEVCSHGE</sequence>
<name>A0AAE3HBL4_9EURY</name>
<dbReference type="EMBL" id="JTEO01000006">
    <property type="protein sequence ID" value="MCQ6963677.1"/>
    <property type="molecule type" value="Genomic_DNA"/>
</dbReference>
<dbReference type="InterPro" id="IPR001296">
    <property type="entry name" value="Glyco_trans_1"/>
</dbReference>
<dbReference type="InterPro" id="IPR028098">
    <property type="entry name" value="Glyco_trans_4-like_N"/>
</dbReference>
<feature type="domain" description="Glycosyl transferase family 1" evidence="1">
    <location>
        <begin position="241"/>
        <end position="402"/>
    </location>
</feature>
<evidence type="ECO:0000313" key="3">
    <source>
        <dbReference type="EMBL" id="MCQ6963677.1"/>
    </source>
</evidence>
<accession>A0AAE3HBL4</accession>
<dbReference type="Proteomes" id="UP001206983">
    <property type="component" value="Unassembled WGS sequence"/>
</dbReference>
<comment type="caution">
    <text evidence="3">The sequence shown here is derived from an EMBL/GenBank/DDBJ whole genome shotgun (WGS) entry which is preliminary data.</text>
</comment>
<feature type="domain" description="Glycosyltransferase subfamily 4-like N-terminal" evidence="2">
    <location>
        <begin position="17"/>
        <end position="235"/>
    </location>
</feature>
<keyword evidence="4" id="KW-1185">Reference proteome</keyword>
<gene>
    <name evidence="3" type="ORF">PV02_11570</name>
</gene>
<dbReference type="RefSeq" id="WP_256623613.1">
    <property type="nucleotide sequence ID" value="NZ_JTEO01000006.1"/>
</dbReference>
<dbReference type="PANTHER" id="PTHR45947:SF13">
    <property type="entry name" value="TRANSFERASE"/>
    <property type="match status" value="1"/>
</dbReference>
<dbReference type="Gene3D" id="3.40.50.2000">
    <property type="entry name" value="Glycogen Phosphorylase B"/>
    <property type="match status" value="2"/>
</dbReference>
<dbReference type="AlphaFoldDB" id="A0AAE3HBL4"/>
<organism evidence="3 4">
    <name type="scientific">Methanolobus chelungpuianus</name>
    <dbReference type="NCBI Taxonomy" id="502115"/>
    <lineage>
        <taxon>Archaea</taxon>
        <taxon>Methanobacteriati</taxon>
        <taxon>Methanobacteriota</taxon>
        <taxon>Stenosarchaea group</taxon>
        <taxon>Methanomicrobia</taxon>
        <taxon>Methanosarcinales</taxon>
        <taxon>Methanosarcinaceae</taxon>
        <taxon>Methanolobus</taxon>
    </lineage>
</organism>
<dbReference type="InterPro" id="IPR050194">
    <property type="entry name" value="Glycosyltransferase_grp1"/>
</dbReference>
<dbReference type="Pfam" id="PF13439">
    <property type="entry name" value="Glyco_transf_4"/>
    <property type="match status" value="1"/>
</dbReference>
<dbReference type="SUPFAM" id="SSF53756">
    <property type="entry name" value="UDP-Glycosyltransferase/glycogen phosphorylase"/>
    <property type="match status" value="1"/>
</dbReference>
<dbReference type="GO" id="GO:0016757">
    <property type="term" value="F:glycosyltransferase activity"/>
    <property type="evidence" value="ECO:0007669"/>
    <property type="project" value="InterPro"/>
</dbReference>
<evidence type="ECO:0000259" key="2">
    <source>
        <dbReference type="Pfam" id="PF13439"/>
    </source>
</evidence>
<protein>
    <recommendedName>
        <fullName evidence="5">Glycosyltransferase</fullName>
    </recommendedName>
</protein>
<dbReference type="Pfam" id="PF00534">
    <property type="entry name" value="Glycos_transf_1"/>
    <property type="match status" value="1"/>
</dbReference>
<evidence type="ECO:0008006" key="5">
    <source>
        <dbReference type="Google" id="ProtNLM"/>
    </source>
</evidence>
<reference evidence="3 4" key="1">
    <citation type="journal article" date="2011" name="Appl. Environ. Microbiol.">
        <title>Methanogenic archaea isolated from Taiwan's Chelungpu fault.</title>
        <authorList>
            <person name="Wu S.Y."/>
            <person name="Lai M.C."/>
        </authorList>
    </citation>
    <scope>NUCLEOTIDE SEQUENCE [LARGE SCALE GENOMIC DNA]</scope>
    <source>
        <strain evidence="3 4">St545Mb</strain>
    </source>
</reference>
<evidence type="ECO:0000259" key="1">
    <source>
        <dbReference type="Pfam" id="PF00534"/>
    </source>
</evidence>
<dbReference type="CDD" id="cd03823">
    <property type="entry name" value="GT4_ExpE7-like"/>
    <property type="match status" value="1"/>
</dbReference>
<dbReference type="PANTHER" id="PTHR45947">
    <property type="entry name" value="SULFOQUINOVOSYL TRANSFERASE SQD2"/>
    <property type="match status" value="1"/>
</dbReference>